<keyword evidence="5" id="KW-0067">ATP-binding</keyword>
<dbReference type="PANTHER" id="PTHR47958">
    <property type="entry name" value="ATP-DEPENDENT RNA HELICASE DBP3"/>
    <property type="match status" value="1"/>
</dbReference>
<evidence type="ECO:0000313" key="10">
    <source>
        <dbReference type="EMBL" id="SBT75334.1"/>
    </source>
</evidence>
<dbReference type="InterPro" id="IPR001650">
    <property type="entry name" value="Helicase_C-like"/>
</dbReference>
<feature type="compositionally biased region" description="Basic and acidic residues" evidence="6">
    <location>
        <begin position="372"/>
        <end position="385"/>
    </location>
</feature>
<evidence type="ECO:0000256" key="7">
    <source>
        <dbReference type="SAM" id="SignalP"/>
    </source>
</evidence>
<feature type="region of interest" description="Disordered" evidence="6">
    <location>
        <begin position="796"/>
        <end position="815"/>
    </location>
</feature>
<keyword evidence="7" id="KW-0732">Signal</keyword>
<dbReference type="VEuPathDB" id="PlasmoDB:POWCR01_020012900"/>
<evidence type="ECO:0000256" key="3">
    <source>
        <dbReference type="ARBA" id="ARBA00022801"/>
    </source>
</evidence>
<feature type="region of interest" description="Disordered" evidence="6">
    <location>
        <begin position="331"/>
        <end position="355"/>
    </location>
</feature>
<dbReference type="GO" id="GO:0003676">
    <property type="term" value="F:nucleic acid binding"/>
    <property type="evidence" value="ECO:0007669"/>
    <property type="project" value="InterPro"/>
</dbReference>
<feature type="region of interest" description="Disordered" evidence="6">
    <location>
        <begin position="371"/>
        <end position="541"/>
    </location>
</feature>
<feature type="compositionally biased region" description="Basic and acidic residues" evidence="6">
    <location>
        <begin position="145"/>
        <end position="204"/>
    </location>
</feature>
<dbReference type="Gene3D" id="3.40.50.300">
    <property type="entry name" value="P-loop containing nucleotide triphosphate hydrolases"/>
    <property type="match status" value="2"/>
</dbReference>
<feature type="signal peptide" evidence="7">
    <location>
        <begin position="1"/>
        <end position="23"/>
    </location>
</feature>
<dbReference type="InterPro" id="IPR027417">
    <property type="entry name" value="P-loop_NTPase"/>
</dbReference>
<name>A0A1C3KMS7_PLAOA</name>
<feature type="compositionally biased region" description="Basic and acidic residues" evidence="6">
    <location>
        <begin position="341"/>
        <end position="355"/>
    </location>
</feature>
<evidence type="ECO:0000313" key="11">
    <source>
        <dbReference type="Proteomes" id="UP000243200"/>
    </source>
</evidence>
<feature type="compositionally biased region" description="Basic and acidic residues" evidence="6">
    <location>
        <begin position="65"/>
        <end position="77"/>
    </location>
</feature>
<dbReference type="OrthoDB" id="386952at2759"/>
<evidence type="ECO:0000256" key="6">
    <source>
        <dbReference type="SAM" id="MobiDB-lite"/>
    </source>
</evidence>
<dbReference type="InterPro" id="IPR011545">
    <property type="entry name" value="DEAD/DEAH_box_helicase_dom"/>
</dbReference>
<feature type="region of interest" description="Disordered" evidence="6">
    <location>
        <begin position="1107"/>
        <end position="1136"/>
    </location>
</feature>
<sequence>MLFSLTSCFLSIFFFTLPPSASCITIPARRATFNFLKNDPSKVYSNRKVFPHKKLLELKKEKHNNEFIHQKGGQRNDDNEDSSSIRKNRTRGRRTNGVKHKWTLGKALRKKKFTKKEVKLFNQQVKKQTRGKWNKISCVPSGRSGRSERRDRSDRSERRERRDRSDRSDRSERRERRDRSDRSDRSERRERRDRSDRTGEDRGETGAGRRNPSQGDLLARSENIQAGEGKMEEQNRGGNGKRERKEGRQRSGEPKDRKGKNGVSPNWQKRKRKKEEEILNMFEENLNQSIEKLNVKSRKYDMVKNKENAKSDIRHNYILRKVLSADHSVRNGNRTAKKGCNKREQSKKGHCEKDSERVWFIDDIGGEADSCEEAKQNNRSADKKSVKFYLHNGVRKESTRKESGEESAKESEKEKAKESEEERAKESKKERAKESEKERAKESKKERAKESKKERAKESKKERAKESKKERAKESEEESAKESKKERAKESKKESAKESKKEKRRGTTSQTECDEPLRARTQEEHDKSHDDTDETPGSVIRIGESIDSFRKKFTIRERQGGLSKEQESVKKRLSSFSSIIDMNAKTETANNTERTVRRKQYNFEDLGIYDNFINVYLRYNKIKNATHEQRKYIPMILFFLNNVHADLKSCLKHAGVKSSPAWTDRQCTELASDMKGEKVEQVVYVNKYHQVSGHFVRTFFLHCPTGTGKTFMYLLPLFQHISNLNFYEQARKKMLNKQTSQGQNDPLVGKNSFYETKKIGSNVTSLLCQNEVDDEFFINRNGQYMKRVLSCISGKGKGQGKEEEHDGKHLASGEGKKEMYTPLGTENGAIMDHLKMKKKNDILILTYNKELAVQIYELYKDIINSFYKSLHLNFFENNCSVNVSKYIEEEHLPHIERLNVRFKKKLNMNVHLLIGGNNITYQVKSLKKKKANVVSKTKKISTSGEGLQNCDMELVTPVKGSTTMHCSHENGDFREKGEEEKLININIYVGTPGRIHTLTYEKKLINLEKVETVVLDEYDFFFHIHKKGNKQCSREKIEIENKFFSKLLKSIYLNDRDNKQGNFKNIVSCTNVICCSATPAVYSYLRYTKHIITTNFLKGLLHKVDNQRDSGVPTPHGEIEDTNNARSDPGTTGKVDHLLKGHTLHIDKDGRKNTKDGSLIGYQVHGERKRLYPVNNEEEGKAENTHPIDYDMEKGKKNTSPIDYEEEENMLNKLFKLKETVKIPNNLIHLNYCYDKTNKEGNNNAISNFLRVLFSNPLNKNILVFCNTKKRVMDLWSLFRNRFDVDIQTIFAQKEKKKKTIFKDINYANFFKNDLINYKNLKKYVNFLFISTNLLYRGINCMGFTTIVNFDMPSGLTEYVHRCGRIGRINNKGAIINIFDKQDKRKYNKQIFNKLNVNVYDIDCYMNNMFTLEVRRTALN</sequence>
<feature type="region of interest" description="Disordered" evidence="6">
    <location>
        <begin position="65"/>
        <end position="98"/>
    </location>
</feature>
<reference evidence="10 11" key="1">
    <citation type="submission" date="2016-06" db="EMBL/GenBank/DDBJ databases">
        <authorList>
            <consortium name="Pathogen Informatics"/>
        </authorList>
    </citation>
    <scope>NUCLEOTIDE SEQUENCE [LARGE SCALE GENOMIC DNA]</scope>
    <source>
        <strain evidence="10">PowCR01</strain>
    </source>
</reference>
<dbReference type="SMART" id="SM00487">
    <property type="entry name" value="DEXDc"/>
    <property type="match status" value="1"/>
</dbReference>
<dbReference type="SMART" id="SM00490">
    <property type="entry name" value="HELICc"/>
    <property type="match status" value="1"/>
</dbReference>
<dbReference type="SUPFAM" id="SSF52540">
    <property type="entry name" value="P-loop containing nucleoside triphosphate hydrolases"/>
    <property type="match status" value="2"/>
</dbReference>
<dbReference type="GO" id="GO:0005524">
    <property type="term" value="F:ATP binding"/>
    <property type="evidence" value="ECO:0007669"/>
    <property type="project" value="UniProtKB-KW"/>
</dbReference>
<dbReference type="InterPro" id="IPR014001">
    <property type="entry name" value="Helicase_ATP-bd"/>
</dbReference>
<accession>A0A1C3KMS7</accession>
<keyword evidence="4 10" id="KW-0347">Helicase</keyword>
<feature type="compositionally biased region" description="Basic and acidic residues" evidence="6">
    <location>
        <begin position="229"/>
        <end position="256"/>
    </location>
</feature>
<keyword evidence="3" id="KW-0378">Hydrolase</keyword>
<proteinExistence type="predicted"/>
<evidence type="ECO:0000256" key="1">
    <source>
        <dbReference type="ARBA" id="ARBA00012552"/>
    </source>
</evidence>
<dbReference type="Pfam" id="PF00270">
    <property type="entry name" value="DEAD"/>
    <property type="match status" value="1"/>
</dbReference>
<dbReference type="PROSITE" id="PS51194">
    <property type="entry name" value="HELICASE_CTER"/>
    <property type="match status" value="1"/>
</dbReference>
<dbReference type="GO" id="GO:0003724">
    <property type="term" value="F:RNA helicase activity"/>
    <property type="evidence" value="ECO:0007669"/>
    <property type="project" value="UniProtKB-EC"/>
</dbReference>
<dbReference type="Proteomes" id="UP000243200">
    <property type="component" value="Chromosome 2"/>
</dbReference>
<dbReference type="VEuPathDB" id="PlasmoDB:PocGH01_02018300"/>
<feature type="compositionally biased region" description="Basic and acidic residues" evidence="6">
    <location>
        <begin position="515"/>
        <end position="530"/>
    </location>
</feature>
<dbReference type="PROSITE" id="PS51192">
    <property type="entry name" value="HELICASE_ATP_BIND_1"/>
    <property type="match status" value="1"/>
</dbReference>
<dbReference type="EC" id="3.6.4.13" evidence="1"/>
<evidence type="ECO:0000256" key="4">
    <source>
        <dbReference type="ARBA" id="ARBA00022806"/>
    </source>
</evidence>
<feature type="compositionally biased region" description="Basic and acidic residues" evidence="6">
    <location>
        <begin position="394"/>
        <end position="501"/>
    </location>
</feature>
<evidence type="ECO:0000259" key="8">
    <source>
        <dbReference type="PROSITE" id="PS51192"/>
    </source>
</evidence>
<dbReference type="GO" id="GO:0016787">
    <property type="term" value="F:hydrolase activity"/>
    <property type="evidence" value="ECO:0007669"/>
    <property type="project" value="UniProtKB-KW"/>
</dbReference>
<evidence type="ECO:0000256" key="5">
    <source>
        <dbReference type="ARBA" id="ARBA00022840"/>
    </source>
</evidence>
<feature type="compositionally biased region" description="Basic residues" evidence="6">
    <location>
        <begin position="86"/>
        <end position="98"/>
    </location>
</feature>
<feature type="domain" description="Helicase C-terminal" evidence="9">
    <location>
        <begin position="1245"/>
        <end position="1410"/>
    </location>
</feature>
<feature type="domain" description="Helicase ATP-binding" evidence="8">
    <location>
        <begin position="829"/>
        <end position="1097"/>
    </location>
</feature>
<feature type="region of interest" description="Disordered" evidence="6">
    <location>
        <begin position="124"/>
        <end position="272"/>
    </location>
</feature>
<organism evidence="10 11">
    <name type="scientific">Plasmodium ovale</name>
    <name type="common">malaria parasite P. ovale</name>
    <dbReference type="NCBI Taxonomy" id="36330"/>
    <lineage>
        <taxon>Eukaryota</taxon>
        <taxon>Sar</taxon>
        <taxon>Alveolata</taxon>
        <taxon>Apicomplexa</taxon>
        <taxon>Aconoidasida</taxon>
        <taxon>Haemosporida</taxon>
        <taxon>Plasmodiidae</taxon>
        <taxon>Plasmodium</taxon>
        <taxon>Plasmodium (Plasmodium)</taxon>
    </lineage>
</organism>
<protein>
    <recommendedName>
        <fullName evidence="1">RNA helicase</fullName>
        <ecNumber evidence="1">3.6.4.13</ecNumber>
    </recommendedName>
</protein>
<evidence type="ECO:0000259" key="9">
    <source>
        <dbReference type="PROSITE" id="PS51194"/>
    </source>
</evidence>
<feature type="compositionally biased region" description="Basic and acidic residues" evidence="6">
    <location>
        <begin position="799"/>
        <end position="815"/>
    </location>
</feature>
<gene>
    <name evidence="10" type="primary">PowCR01_020012900</name>
    <name evidence="10" type="ORF">POWCR01_020012900</name>
</gene>
<keyword evidence="2" id="KW-0547">Nucleotide-binding</keyword>
<dbReference type="EMBL" id="LT594506">
    <property type="protein sequence ID" value="SBT75334.1"/>
    <property type="molecule type" value="Genomic_DNA"/>
</dbReference>
<feature type="chain" id="PRO_5008677876" description="RNA helicase" evidence="7">
    <location>
        <begin position="24"/>
        <end position="1420"/>
    </location>
</feature>
<dbReference type="Pfam" id="PF00271">
    <property type="entry name" value="Helicase_C"/>
    <property type="match status" value="1"/>
</dbReference>
<evidence type="ECO:0000256" key="2">
    <source>
        <dbReference type="ARBA" id="ARBA00022741"/>
    </source>
</evidence>